<gene>
    <name evidence="1" type="ORF">N658DRAFT_495973</name>
</gene>
<protein>
    <submittedName>
        <fullName evidence="1">Uncharacterized protein</fullName>
    </submittedName>
</protein>
<name>A0AAN6Q6R9_9PEZI</name>
<proteinExistence type="predicted"/>
<reference evidence="1" key="1">
    <citation type="journal article" date="2023" name="Mol. Phylogenet. Evol.">
        <title>Genome-scale phylogeny and comparative genomics of the fungal order Sordariales.</title>
        <authorList>
            <person name="Hensen N."/>
            <person name="Bonometti L."/>
            <person name="Westerberg I."/>
            <person name="Brannstrom I.O."/>
            <person name="Guillou S."/>
            <person name="Cros-Aarteil S."/>
            <person name="Calhoun S."/>
            <person name="Haridas S."/>
            <person name="Kuo A."/>
            <person name="Mondo S."/>
            <person name="Pangilinan J."/>
            <person name="Riley R."/>
            <person name="LaButti K."/>
            <person name="Andreopoulos B."/>
            <person name="Lipzen A."/>
            <person name="Chen C."/>
            <person name="Yan M."/>
            <person name="Daum C."/>
            <person name="Ng V."/>
            <person name="Clum A."/>
            <person name="Steindorff A."/>
            <person name="Ohm R.A."/>
            <person name="Martin F."/>
            <person name="Silar P."/>
            <person name="Natvig D.O."/>
            <person name="Lalanne C."/>
            <person name="Gautier V."/>
            <person name="Ament-Velasquez S.L."/>
            <person name="Kruys A."/>
            <person name="Hutchinson M.I."/>
            <person name="Powell A.J."/>
            <person name="Barry K."/>
            <person name="Miller A.N."/>
            <person name="Grigoriev I.V."/>
            <person name="Debuchy R."/>
            <person name="Gladieux P."/>
            <person name="Hiltunen Thoren M."/>
            <person name="Johannesson H."/>
        </authorList>
    </citation>
    <scope>NUCLEOTIDE SEQUENCE</scope>
    <source>
        <strain evidence="1">CBS 757.83</strain>
    </source>
</reference>
<accession>A0AAN6Q6R9</accession>
<dbReference type="Proteomes" id="UP001305647">
    <property type="component" value="Unassembled WGS sequence"/>
</dbReference>
<reference evidence="1" key="2">
    <citation type="submission" date="2023-05" db="EMBL/GenBank/DDBJ databases">
        <authorList>
            <consortium name="Lawrence Berkeley National Laboratory"/>
            <person name="Steindorff A."/>
            <person name="Hensen N."/>
            <person name="Bonometti L."/>
            <person name="Westerberg I."/>
            <person name="Brannstrom I.O."/>
            <person name="Guillou S."/>
            <person name="Cros-Aarteil S."/>
            <person name="Calhoun S."/>
            <person name="Haridas S."/>
            <person name="Kuo A."/>
            <person name="Mondo S."/>
            <person name="Pangilinan J."/>
            <person name="Riley R."/>
            <person name="Labutti K."/>
            <person name="Andreopoulos B."/>
            <person name="Lipzen A."/>
            <person name="Chen C."/>
            <person name="Yanf M."/>
            <person name="Daum C."/>
            <person name="Ng V."/>
            <person name="Clum A."/>
            <person name="Ohm R."/>
            <person name="Martin F."/>
            <person name="Silar P."/>
            <person name="Natvig D."/>
            <person name="Lalanne C."/>
            <person name="Gautier V."/>
            <person name="Ament-Velasquez S.L."/>
            <person name="Kruys A."/>
            <person name="Hutchinson M.I."/>
            <person name="Powell A.J."/>
            <person name="Barry K."/>
            <person name="Miller A.N."/>
            <person name="Grigoriev I.V."/>
            <person name="Debuchy R."/>
            <person name="Gladieux P."/>
            <person name="Thoren M.H."/>
            <person name="Johannesson H."/>
        </authorList>
    </citation>
    <scope>NUCLEOTIDE SEQUENCE</scope>
    <source>
        <strain evidence="1">CBS 757.83</strain>
    </source>
</reference>
<evidence type="ECO:0000313" key="2">
    <source>
        <dbReference type="Proteomes" id="UP001305647"/>
    </source>
</evidence>
<organism evidence="1 2">
    <name type="scientific">Parathielavia hyrcaniae</name>
    <dbReference type="NCBI Taxonomy" id="113614"/>
    <lineage>
        <taxon>Eukaryota</taxon>
        <taxon>Fungi</taxon>
        <taxon>Dikarya</taxon>
        <taxon>Ascomycota</taxon>
        <taxon>Pezizomycotina</taxon>
        <taxon>Sordariomycetes</taxon>
        <taxon>Sordariomycetidae</taxon>
        <taxon>Sordariales</taxon>
        <taxon>Chaetomiaceae</taxon>
        <taxon>Parathielavia</taxon>
    </lineage>
</organism>
<dbReference type="EMBL" id="MU863633">
    <property type="protein sequence ID" value="KAK4102046.1"/>
    <property type="molecule type" value="Genomic_DNA"/>
</dbReference>
<sequence>MRAQWILIAANTLGAPDLAGKWDEYWAALVLEFPRYSRAWLTECIVEAFKWYDRFYPPGLRRKGLLAHPVSLRD</sequence>
<comment type="caution">
    <text evidence="1">The sequence shown here is derived from an EMBL/GenBank/DDBJ whole genome shotgun (WGS) entry which is preliminary data.</text>
</comment>
<keyword evidence="2" id="KW-1185">Reference proteome</keyword>
<evidence type="ECO:0000313" key="1">
    <source>
        <dbReference type="EMBL" id="KAK4102046.1"/>
    </source>
</evidence>
<dbReference type="AlphaFoldDB" id="A0AAN6Q6R9"/>